<feature type="transmembrane region" description="Helical" evidence="1">
    <location>
        <begin position="153"/>
        <end position="176"/>
    </location>
</feature>
<proteinExistence type="predicted"/>
<keyword evidence="1" id="KW-1133">Transmembrane helix</keyword>
<evidence type="ECO:0008006" key="4">
    <source>
        <dbReference type="Google" id="ProtNLM"/>
    </source>
</evidence>
<feature type="transmembrane region" description="Helical" evidence="1">
    <location>
        <begin position="197"/>
        <end position="223"/>
    </location>
</feature>
<reference evidence="2 3" key="1">
    <citation type="journal article" date="2011" name="Stand. Genomic Sci.">
        <title>Complete genome sequence of Marivirga tractuosa type strain (H-43).</title>
        <authorList>
            <person name="Pagani I."/>
            <person name="Chertkov O."/>
            <person name="Lapidus A."/>
            <person name="Lucas S."/>
            <person name="Del Rio T.G."/>
            <person name="Tice H."/>
            <person name="Copeland A."/>
            <person name="Cheng J.F."/>
            <person name="Nolan M."/>
            <person name="Saunders E."/>
            <person name="Pitluck S."/>
            <person name="Held B."/>
            <person name="Goodwin L."/>
            <person name="Liolios K."/>
            <person name="Ovchinikova G."/>
            <person name="Ivanova N."/>
            <person name="Mavromatis K."/>
            <person name="Pati A."/>
            <person name="Chen A."/>
            <person name="Palaniappan K."/>
            <person name="Land M."/>
            <person name="Hauser L."/>
            <person name="Jeffries C.D."/>
            <person name="Detter J.C."/>
            <person name="Han C."/>
            <person name="Tapia R."/>
            <person name="Ngatchou-Djao O.D."/>
            <person name="Rohde M."/>
            <person name="Goker M."/>
            <person name="Spring S."/>
            <person name="Sikorski J."/>
            <person name="Woyke T."/>
            <person name="Bristow J."/>
            <person name="Eisen J.A."/>
            <person name="Markowitz V."/>
            <person name="Hugenholtz P."/>
            <person name="Klenk H.P."/>
            <person name="Kyrpides N.C."/>
        </authorList>
    </citation>
    <scope>NUCLEOTIDE SEQUENCE [LARGE SCALE GENOMIC DNA]</scope>
    <source>
        <strain evidence="3">ATCC 23168 / DSM 4126 / NBRC 15989 / NCIMB 1408 / VKM B-1430 / H-43</strain>
    </source>
</reference>
<feature type="transmembrane region" description="Helical" evidence="1">
    <location>
        <begin position="115"/>
        <end position="141"/>
    </location>
</feature>
<keyword evidence="1" id="KW-0472">Membrane</keyword>
<evidence type="ECO:0000313" key="2">
    <source>
        <dbReference type="EMBL" id="ADR20632.1"/>
    </source>
</evidence>
<keyword evidence="3" id="KW-1185">Reference proteome</keyword>
<sequence>MKKSFLIIVKLFVTILVLLFLYEKISEDIDGFVSAFRLFSNNISLVFLVILLMPFNWWIEVLKWKYSIQPITQIPFSTATVGVLAGIALGFVTPHAVGDYFAKVFSLSHHNRKRALGLILISRMMQMLPTAIFGLIAFYIFSSRNIGKHDIPFSFSFPILSLLGLVLVVLLVIMFLHRNHPKIQDYVMPVRKMGVKLVSLLAGLSVVRYLIFSAQFLILLSVLGLKINLFMQFMGVAFMFLAKSILPTFNFLSDLGIREFSVALFFESMELEVAPIIASGLILWLINIALPAFIGLFFIPKLKLKNT</sequence>
<accession>E4TQS1</accession>
<feature type="transmembrane region" description="Helical" evidence="1">
    <location>
        <begin position="273"/>
        <end position="299"/>
    </location>
</feature>
<feature type="transmembrane region" description="Helical" evidence="1">
    <location>
        <begin position="229"/>
        <end position="252"/>
    </location>
</feature>
<dbReference type="HOGENOM" id="CLU_069763_0_0_10"/>
<dbReference type="KEGG" id="mtt:Ftrac_0630"/>
<evidence type="ECO:0000256" key="1">
    <source>
        <dbReference type="SAM" id="Phobius"/>
    </source>
</evidence>
<feature type="transmembrane region" description="Helical" evidence="1">
    <location>
        <begin position="71"/>
        <end position="94"/>
    </location>
</feature>
<evidence type="ECO:0000313" key="3">
    <source>
        <dbReference type="Proteomes" id="UP000008720"/>
    </source>
</evidence>
<feature type="transmembrane region" description="Helical" evidence="1">
    <location>
        <begin position="6"/>
        <end position="22"/>
    </location>
</feature>
<gene>
    <name evidence="2" type="ordered locus">Ftrac_0630</name>
</gene>
<dbReference type="AlphaFoldDB" id="E4TQS1"/>
<organism evidence="2 3">
    <name type="scientific">Marivirga tractuosa (strain ATCC 23168 / DSM 4126 / NBRC 15989 / NCIMB 1408 / VKM B-1430 / H-43)</name>
    <name type="common">Microscilla tractuosa</name>
    <name type="synonym">Flexibacter tractuosus</name>
    <dbReference type="NCBI Taxonomy" id="643867"/>
    <lineage>
        <taxon>Bacteria</taxon>
        <taxon>Pseudomonadati</taxon>
        <taxon>Bacteroidota</taxon>
        <taxon>Cytophagia</taxon>
        <taxon>Cytophagales</taxon>
        <taxon>Marivirgaceae</taxon>
        <taxon>Marivirga</taxon>
    </lineage>
</organism>
<dbReference type="eggNOG" id="COG0392">
    <property type="taxonomic scope" value="Bacteria"/>
</dbReference>
<dbReference type="STRING" id="643867.Ftrac_0630"/>
<name>E4TQS1_MARTH</name>
<dbReference type="Proteomes" id="UP000008720">
    <property type="component" value="Chromosome"/>
</dbReference>
<feature type="transmembrane region" description="Helical" evidence="1">
    <location>
        <begin position="43"/>
        <end position="59"/>
    </location>
</feature>
<dbReference type="EMBL" id="CP002349">
    <property type="protein sequence ID" value="ADR20632.1"/>
    <property type="molecule type" value="Genomic_DNA"/>
</dbReference>
<keyword evidence="1" id="KW-0812">Transmembrane</keyword>
<protein>
    <recommendedName>
        <fullName evidence="4">Lysylphosphatidylglycerol synthetase/UPF0104</fullName>
    </recommendedName>
</protein>